<reference evidence="1 2" key="1">
    <citation type="journal article" date="2019" name="Commun. Biol.">
        <title>The bagworm genome reveals a unique fibroin gene that provides high tensile strength.</title>
        <authorList>
            <person name="Kono N."/>
            <person name="Nakamura H."/>
            <person name="Ohtoshi R."/>
            <person name="Tomita M."/>
            <person name="Numata K."/>
            <person name="Arakawa K."/>
        </authorList>
    </citation>
    <scope>NUCLEOTIDE SEQUENCE [LARGE SCALE GENOMIC DNA]</scope>
</reference>
<proteinExistence type="predicted"/>
<comment type="caution">
    <text evidence="1">The sequence shown here is derived from an EMBL/GenBank/DDBJ whole genome shotgun (WGS) entry which is preliminary data.</text>
</comment>
<gene>
    <name evidence="1" type="ORF">EVAR_14377_1</name>
</gene>
<sequence>MKSRLAPSRPTAVGACVIKLDRPEPSRQMRRAGSSLDGPTTNLRYYMRINHSHYELCCVYRNFKFVRVVAQSDKAFRFHDVVQIAKGDAPREMGYVRPYQSKKKPSSKSARTTTVTLRCMWPDTHLPGFTMWWADKNDELAVVDCPSGRRRRTACAGSCARSDSCGRRER</sequence>
<keyword evidence="2" id="KW-1185">Reference proteome</keyword>
<protein>
    <submittedName>
        <fullName evidence="1">Uncharacterized protein</fullName>
    </submittedName>
</protein>
<organism evidence="1 2">
    <name type="scientific">Eumeta variegata</name>
    <name type="common">Bagworm moth</name>
    <name type="synonym">Eumeta japonica</name>
    <dbReference type="NCBI Taxonomy" id="151549"/>
    <lineage>
        <taxon>Eukaryota</taxon>
        <taxon>Metazoa</taxon>
        <taxon>Ecdysozoa</taxon>
        <taxon>Arthropoda</taxon>
        <taxon>Hexapoda</taxon>
        <taxon>Insecta</taxon>
        <taxon>Pterygota</taxon>
        <taxon>Neoptera</taxon>
        <taxon>Endopterygota</taxon>
        <taxon>Lepidoptera</taxon>
        <taxon>Glossata</taxon>
        <taxon>Ditrysia</taxon>
        <taxon>Tineoidea</taxon>
        <taxon>Psychidae</taxon>
        <taxon>Oiketicinae</taxon>
        <taxon>Eumeta</taxon>
    </lineage>
</organism>
<name>A0A4C1TX66_EUMVA</name>
<dbReference type="Proteomes" id="UP000299102">
    <property type="component" value="Unassembled WGS sequence"/>
</dbReference>
<dbReference type="EMBL" id="BGZK01000099">
    <property type="protein sequence ID" value="GBP18607.1"/>
    <property type="molecule type" value="Genomic_DNA"/>
</dbReference>
<evidence type="ECO:0000313" key="1">
    <source>
        <dbReference type="EMBL" id="GBP18607.1"/>
    </source>
</evidence>
<evidence type="ECO:0000313" key="2">
    <source>
        <dbReference type="Proteomes" id="UP000299102"/>
    </source>
</evidence>
<dbReference type="AlphaFoldDB" id="A0A4C1TX66"/>
<accession>A0A4C1TX66</accession>